<evidence type="ECO:0000256" key="1">
    <source>
        <dbReference type="SAM" id="Phobius"/>
    </source>
</evidence>
<keyword evidence="1" id="KW-0472">Membrane</keyword>
<evidence type="ECO:0000313" key="2">
    <source>
        <dbReference type="EMBL" id="KAJ3049809.1"/>
    </source>
</evidence>
<sequence>MADITRAAAATSSLDDMTFLWPILSETLQFISKSPWLVVIHSIHTAYSLRKAYPSLTAAPLLKSWLSHIFVSLGGGMTAAILTGRPNPALMNDLTIPIYTIGYILVFHFPYLYTLLRTLAPITEPILTLVDALSRAIAMTTGLDTFRNHPHPTYAALARTAYIGQAMLGTVSVTAGGIIYNWVNGVKPFEYPGWNFTVVMFASLVYVLGSHEGATRIVKGQLRPFWLSAKAVGVPEVFDLWDWKLLVAFVIVVGFAMGPLPKRRDGTVVQGK</sequence>
<feature type="transmembrane region" description="Helical" evidence="1">
    <location>
        <begin position="162"/>
        <end position="180"/>
    </location>
</feature>
<protein>
    <submittedName>
        <fullName evidence="2">Uncharacterized protein</fullName>
    </submittedName>
</protein>
<organism evidence="2 3">
    <name type="scientific">Rhizophlyctis rosea</name>
    <dbReference type="NCBI Taxonomy" id="64517"/>
    <lineage>
        <taxon>Eukaryota</taxon>
        <taxon>Fungi</taxon>
        <taxon>Fungi incertae sedis</taxon>
        <taxon>Chytridiomycota</taxon>
        <taxon>Chytridiomycota incertae sedis</taxon>
        <taxon>Chytridiomycetes</taxon>
        <taxon>Rhizophlyctidales</taxon>
        <taxon>Rhizophlyctidaceae</taxon>
        <taxon>Rhizophlyctis</taxon>
    </lineage>
</organism>
<accession>A0AAD5SCA2</accession>
<keyword evidence="1" id="KW-0812">Transmembrane</keyword>
<feature type="non-terminal residue" evidence="2">
    <location>
        <position position="1"/>
    </location>
</feature>
<name>A0AAD5SCA2_9FUNG</name>
<proteinExistence type="predicted"/>
<gene>
    <name evidence="2" type="ORF">HK097_009195</name>
</gene>
<feature type="transmembrane region" description="Helical" evidence="1">
    <location>
        <begin position="192"/>
        <end position="209"/>
    </location>
</feature>
<dbReference type="Proteomes" id="UP001212841">
    <property type="component" value="Unassembled WGS sequence"/>
</dbReference>
<keyword evidence="1" id="KW-1133">Transmembrane helix</keyword>
<comment type="caution">
    <text evidence="2">The sequence shown here is derived from an EMBL/GenBank/DDBJ whole genome shotgun (WGS) entry which is preliminary data.</text>
</comment>
<keyword evidence="3" id="KW-1185">Reference proteome</keyword>
<dbReference type="AlphaFoldDB" id="A0AAD5SCA2"/>
<feature type="transmembrane region" description="Helical" evidence="1">
    <location>
        <begin position="94"/>
        <end position="113"/>
    </location>
</feature>
<feature type="transmembrane region" description="Helical" evidence="1">
    <location>
        <begin position="65"/>
        <end position="82"/>
    </location>
</feature>
<evidence type="ECO:0000313" key="3">
    <source>
        <dbReference type="Proteomes" id="UP001212841"/>
    </source>
</evidence>
<dbReference type="EMBL" id="JADGJD010000591">
    <property type="protein sequence ID" value="KAJ3049809.1"/>
    <property type="molecule type" value="Genomic_DNA"/>
</dbReference>
<reference evidence="2" key="1">
    <citation type="submission" date="2020-05" db="EMBL/GenBank/DDBJ databases">
        <title>Phylogenomic resolution of chytrid fungi.</title>
        <authorList>
            <person name="Stajich J.E."/>
            <person name="Amses K."/>
            <person name="Simmons R."/>
            <person name="Seto K."/>
            <person name="Myers J."/>
            <person name="Bonds A."/>
            <person name="Quandt C.A."/>
            <person name="Barry K."/>
            <person name="Liu P."/>
            <person name="Grigoriev I."/>
            <person name="Longcore J.E."/>
            <person name="James T.Y."/>
        </authorList>
    </citation>
    <scope>NUCLEOTIDE SEQUENCE</scope>
    <source>
        <strain evidence="2">JEL0318</strain>
    </source>
</reference>